<reference evidence="3 4" key="1">
    <citation type="submission" date="2019-05" db="EMBL/GenBank/DDBJ databases">
        <title>Emergence of the Ug99 lineage of the wheat stem rust pathogen through somatic hybridization.</title>
        <authorList>
            <person name="Li F."/>
            <person name="Upadhyaya N.M."/>
            <person name="Sperschneider J."/>
            <person name="Matny O."/>
            <person name="Nguyen-Phuc H."/>
            <person name="Mago R."/>
            <person name="Raley C."/>
            <person name="Miller M.E."/>
            <person name="Silverstein K.A.T."/>
            <person name="Henningsen E."/>
            <person name="Hirsch C.D."/>
            <person name="Visser B."/>
            <person name="Pretorius Z.A."/>
            <person name="Steffenson B.J."/>
            <person name="Schwessinger B."/>
            <person name="Dodds P.N."/>
            <person name="Figueroa M."/>
        </authorList>
    </citation>
    <scope>NUCLEOTIDE SEQUENCE [LARGE SCALE GENOMIC DNA]</scope>
    <source>
        <strain evidence="2">21-0</strain>
        <strain evidence="1 4">Ug99</strain>
    </source>
</reference>
<dbReference type="Proteomes" id="UP000325313">
    <property type="component" value="Unassembled WGS sequence"/>
</dbReference>
<dbReference type="EMBL" id="VDEP01000372">
    <property type="protein sequence ID" value="KAA1095460.1"/>
    <property type="molecule type" value="Genomic_DNA"/>
</dbReference>
<evidence type="ECO:0000313" key="1">
    <source>
        <dbReference type="EMBL" id="KAA1095460.1"/>
    </source>
</evidence>
<keyword evidence="3" id="KW-1185">Reference proteome</keyword>
<proteinExistence type="predicted"/>
<accession>A0A5B0PDW4</accession>
<dbReference type="EMBL" id="VSWC01000054">
    <property type="protein sequence ID" value="KAA1099795.1"/>
    <property type="molecule type" value="Genomic_DNA"/>
</dbReference>
<evidence type="ECO:0000313" key="3">
    <source>
        <dbReference type="Proteomes" id="UP000324748"/>
    </source>
</evidence>
<protein>
    <submittedName>
        <fullName evidence="2">Uncharacterized protein</fullName>
    </submittedName>
</protein>
<name>A0A5B0PDW4_PUCGR</name>
<sequence>MNIPGFTVAGREHGRTSYACEACPGRTTLNPLQHLQTQMHIINASLVNPFVEPLDHYHTGAGQTAAEPEVATLAFETIHISQDDGENSNDGEVIVPTRATLGHYTTSNGSVAVK</sequence>
<evidence type="ECO:0000313" key="2">
    <source>
        <dbReference type="EMBL" id="KAA1099795.1"/>
    </source>
</evidence>
<dbReference type="AlphaFoldDB" id="A0A5B0PDW4"/>
<gene>
    <name evidence="2" type="ORF">PGT21_020732</name>
    <name evidence="1" type="ORF">PGTUg99_032216</name>
</gene>
<organism evidence="2 3">
    <name type="scientific">Puccinia graminis f. sp. tritici</name>
    <dbReference type="NCBI Taxonomy" id="56615"/>
    <lineage>
        <taxon>Eukaryota</taxon>
        <taxon>Fungi</taxon>
        <taxon>Dikarya</taxon>
        <taxon>Basidiomycota</taxon>
        <taxon>Pucciniomycotina</taxon>
        <taxon>Pucciniomycetes</taxon>
        <taxon>Pucciniales</taxon>
        <taxon>Pucciniaceae</taxon>
        <taxon>Puccinia</taxon>
    </lineage>
</organism>
<comment type="caution">
    <text evidence="2">The sequence shown here is derived from an EMBL/GenBank/DDBJ whole genome shotgun (WGS) entry which is preliminary data.</text>
</comment>
<dbReference type="Proteomes" id="UP000324748">
    <property type="component" value="Unassembled WGS sequence"/>
</dbReference>
<evidence type="ECO:0000313" key="4">
    <source>
        <dbReference type="Proteomes" id="UP000325313"/>
    </source>
</evidence>